<dbReference type="OrthoDB" id="9791261at2"/>
<evidence type="ECO:0000256" key="2">
    <source>
        <dbReference type="SAM" id="Coils"/>
    </source>
</evidence>
<dbReference type="InterPro" id="IPR010131">
    <property type="entry name" value="MdtP/NodT-like"/>
</dbReference>
<gene>
    <name evidence="3" type="ORF">GRI40_13300</name>
</gene>
<keyword evidence="4" id="KW-1185">Reference proteome</keyword>
<dbReference type="PANTHER" id="PTHR30203">
    <property type="entry name" value="OUTER MEMBRANE CATION EFFLUX PROTEIN"/>
    <property type="match status" value="1"/>
</dbReference>
<dbReference type="SUPFAM" id="SSF56954">
    <property type="entry name" value="Outer membrane efflux proteins (OEP)"/>
    <property type="match status" value="1"/>
</dbReference>
<dbReference type="AlphaFoldDB" id="A0A6I4TF40"/>
<reference evidence="3 4" key="1">
    <citation type="submission" date="2019-12" db="EMBL/GenBank/DDBJ databases">
        <title>Genomic-based taxomic classification of the family Erythrobacteraceae.</title>
        <authorList>
            <person name="Xu L."/>
        </authorList>
    </citation>
    <scope>NUCLEOTIDE SEQUENCE [LARGE SCALE GENOMIC DNA]</scope>
    <source>
        <strain evidence="3 4">100921-2</strain>
    </source>
</reference>
<comment type="similarity">
    <text evidence="1">Belongs to the outer membrane factor (OMF) (TC 1.B.17) family.</text>
</comment>
<dbReference type="Proteomes" id="UP000439522">
    <property type="component" value="Unassembled WGS sequence"/>
</dbReference>
<protein>
    <recommendedName>
        <fullName evidence="5">TolC family protein</fullName>
    </recommendedName>
</protein>
<evidence type="ECO:0008006" key="5">
    <source>
        <dbReference type="Google" id="ProtNLM"/>
    </source>
</evidence>
<proteinExistence type="inferred from homology"/>
<accession>A0A6I4TF40</accession>
<dbReference type="PANTHER" id="PTHR30203:SF24">
    <property type="entry name" value="BLR4935 PROTEIN"/>
    <property type="match status" value="1"/>
</dbReference>
<evidence type="ECO:0000313" key="3">
    <source>
        <dbReference type="EMBL" id="MXO76189.1"/>
    </source>
</evidence>
<keyword evidence="2" id="KW-0175">Coiled coil</keyword>
<dbReference type="Pfam" id="PF02321">
    <property type="entry name" value="OEP"/>
    <property type="match status" value="1"/>
</dbReference>
<dbReference type="InterPro" id="IPR003423">
    <property type="entry name" value="OMP_efflux"/>
</dbReference>
<organism evidence="3 4">
    <name type="scientific">Tsuneonella aeria</name>
    <dbReference type="NCBI Taxonomy" id="1837929"/>
    <lineage>
        <taxon>Bacteria</taxon>
        <taxon>Pseudomonadati</taxon>
        <taxon>Pseudomonadota</taxon>
        <taxon>Alphaproteobacteria</taxon>
        <taxon>Sphingomonadales</taxon>
        <taxon>Erythrobacteraceae</taxon>
        <taxon>Tsuneonella</taxon>
    </lineage>
</organism>
<dbReference type="RefSeq" id="WP_160611993.1">
    <property type="nucleotide sequence ID" value="NZ_WTZA01000002.1"/>
</dbReference>
<dbReference type="GO" id="GO:0015562">
    <property type="term" value="F:efflux transmembrane transporter activity"/>
    <property type="evidence" value="ECO:0007669"/>
    <property type="project" value="InterPro"/>
</dbReference>
<evidence type="ECO:0000313" key="4">
    <source>
        <dbReference type="Proteomes" id="UP000439522"/>
    </source>
</evidence>
<sequence>MIGLPEEELDAAGAIPEASASAPSVDGVPLAVRVAEAERRVAEARIDVERSAGISDITARAGVRGFAESDDVALVAGISVPLAIRDRNRGGIEAARAELLAAEARVAQARLDANRELRDAQSLLSAADARLAALEGAGIEQAREAVRVARLGYAAGRFSLLEVLDAEAALNTTLTSIIEARRDRARALAALERAQAQ</sequence>
<name>A0A6I4TF40_9SPHN</name>
<evidence type="ECO:0000256" key="1">
    <source>
        <dbReference type="ARBA" id="ARBA00007613"/>
    </source>
</evidence>
<comment type="caution">
    <text evidence="3">The sequence shown here is derived from an EMBL/GenBank/DDBJ whole genome shotgun (WGS) entry which is preliminary data.</text>
</comment>
<dbReference type="Gene3D" id="1.20.1600.10">
    <property type="entry name" value="Outer membrane efflux proteins (OEP)"/>
    <property type="match status" value="1"/>
</dbReference>
<feature type="coiled-coil region" evidence="2">
    <location>
        <begin position="92"/>
        <end position="137"/>
    </location>
</feature>
<dbReference type="EMBL" id="WTZA01000002">
    <property type="protein sequence ID" value="MXO76189.1"/>
    <property type="molecule type" value="Genomic_DNA"/>
</dbReference>